<organism evidence="1">
    <name type="scientific">Arion vulgaris</name>
    <dbReference type="NCBI Taxonomy" id="1028688"/>
    <lineage>
        <taxon>Eukaryota</taxon>
        <taxon>Metazoa</taxon>
        <taxon>Spiralia</taxon>
        <taxon>Lophotrochozoa</taxon>
        <taxon>Mollusca</taxon>
        <taxon>Gastropoda</taxon>
        <taxon>Heterobranchia</taxon>
        <taxon>Euthyneura</taxon>
        <taxon>Panpulmonata</taxon>
        <taxon>Eupulmonata</taxon>
        <taxon>Stylommatophora</taxon>
        <taxon>Helicina</taxon>
        <taxon>Arionoidea</taxon>
        <taxon>Arionidae</taxon>
        <taxon>Arion</taxon>
    </lineage>
</organism>
<protein>
    <submittedName>
        <fullName evidence="1">Uncharacterized protein</fullName>
    </submittedName>
</protein>
<feature type="non-terminal residue" evidence="1">
    <location>
        <position position="1"/>
    </location>
</feature>
<name>A0A0B7A1C9_9EUPU</name>
<reference evidence="1" key="1">
    <citation type="submission" date="2014-12" db="EMBL/GenBank/DDBJ databases">
        <title>Insight into the proteome of Arion vulgaris.</title>
        <authorList>
            <person name="Aradska J."/>
            <person name="Bulat T."/>
            <person name="Smidak R."/>
            <person name="Sarate P."/>
            <person name="Gangsoo J."/>
            <person name="Sialana F."/>
            <person name="Bilban M."/>
            <person name="Lubec G."/>
        </authorList>
    </citation>
    <scope>NUCLEOTIDE SEQUENCE</scope>
    <source>
        <tissue evidence="1">Skin</tissue>
    </source>
</reference>
<dbReference type="EMBL" id="HACG01027879">
    <property type="protein sequence ID" value="CEK74744.1"/>
    <property type="molecule type" value="Transcribed_RNA"/>
</dbReference>
<sequence>YFPCTGNSVWFCLGLGGRVKKKKMYLAEVYLFSSSIELFLVSNSENMITHHPLTNLENPPCLELNTTCGRANS</sequence>
<proteinExistence type="predicted"/>
<accession>A0A0B7A1C9</accession>
<evidence type="ECO:0000313" key="1">
    <source>
        <dbReference type="EMBL" id="CEK74744.1"/>
    </source>
</evidence>
<dbReference type="AlphaFoldDB" id="A0A0B7A1C9"/>
<gene>
    <name evidence="1" type="primary">ORF92354</name>
</gene>